<proteinExistence type="predicted"/>
<comment type="caution">
    <text evidence="1">The sequence shown here is derived from an EMBL/GenBank/DDBJ whole genome shotgun (WGS) entry which is preliminary data.</text>
</comment>
<accession>A0A2S7CGV8</accession>
<dbReference type="AlphaFoldDB" id="A0A2S7CGV8"/>
<evidence type="ECO:0000313" key="2">
    <source>
        <dbReference type="Proteomes" id="UP000237872"/>
    </source>
</evidence>
<reference evidence="1 2" key="1">
    <citation type="submission" date="2016-08" db="EMBL/GenBank/DDBJ databases">
        <authorList>
            <person name="Seilhamer J.J."/>
        </authorList>
    </citation>
    <scope>NUCLEOTIDE SEQUENCE [LARGE SCALE GENOMIC DNA]</scope>
    <source>
        <strain evidence="1 2">CFBP4690</strain>
    </source>
</reference>
<protein>
    <submittedName>
        <fullName evidence="1">Uncharacterized protein</fullName>
    </submittedName>
</protein>
<gene>
    <name evidence="1" type="ORF">XcodCFBP4690_17140</name>
</gene>
<sequence>MQTDLEKQLHAEQNPVGLQWRYRMNTDEMSGNATRSASVDSTNSFEFDFPYTGRQHATLQLRRHPRWGSDVILSIERGQILCSSYSECPVRVRFDDSPAKVYHGTEPADNSSDTVFIPGYDGFVKKLSTAKRVRIEVNVYQQGAVMAEFDVTGFDSSKLKSSR</sequence>
<name>A0A2S7CGV8_9XANT</name>
<evidence type="ECO:0000313" key="1">
    <source>
        <dbReference type="EMBL" id="PPU60806.1"/>
    </source>
</evidence>
<dbReference type="EMBL" id="MDEC01000027">
    <property type="protein sequence ID" value="PPU60806.1"/>
    <property type="molecule type" value="Genomic_DNA"/>
</dbReference>
<dbReference type="Proteomes" id="UP000237872">
    <property type="component" value="Unassembled WGS sequence"/>
</dbReference>
<organism evidence="1 2">
    <name type="scientific">Xanthomonas codiaei</name>
    <dbReference type="NCBI Taxonomy" id="56463"/>
    <lineage>
        <taxon>Bacteria</taxon>
        <taxon>Pseudomonadati</taxon>
        <taxon>Pseudomonadota</taxon>
        <taxon>Gammaproteobacteria</taxon>
        <taxon>Lysobacterales</taxon>
        <taxon>Lysobacteraceae</taxon>
        <taxon>Xanthomonas</taxon>
    </lineage>
</organism>